<keyword evidence="3" id="KW-1185">Reference proteome</keyword>
<reference evidence="2 3" key="2">
    <citation type="submission" date="2018-11" db="EMBL/GenBank/DDBJ databases">
        <authorList>
            <consortium name="Pathogen Informatics"/>
        </authorList>
    </citation>
    <scope>NUCLEOTIDE SEQUENCE [LARGE SCALE GENOMIC DNA]</scope>
</reference>
<reference evidence="4" key="1">
    <citation type="submission" date="2016-06" db="UniProtKB">
        <authorList>
            <consortium name="WormBaseParasite"/>
        </authorList>
    </citation>
    <scope>IDENTIFICATION</scope>
</reference>
<sequence>MAASTHHRYGLDTNVDYKGVYENGLKERDELNSIFIPLIDFSILIDVLMMVVVPLAFVVLEMVLLALEQLIHLSPLVPDPSRSFNVTFVACALISSSC</sequence>
<accession>A0A183D494</accession>
<dbReference type="EMBL" id="UYRT01006129">
    <property type="protein sequence ID" value="VDK39941.1"/>
    <property type="molecule type" value="Genomic_DNA"/>
</dbReference>
<evidence type="ECO:0000313" key="3">
    <source>
        <dbReference type="Proteomes" id="UP000271098"/>
    </source>
</evidence>
<organism evidence="4">
    <name type="scientific">Gongylonema pulchrum</name>
    <dbReference type="NCBI Taxonomy" id="637853"/>
    <lineage>
        <taxon>Eukaryota</taxon>
        <taxon>Metazoa</taxon>
        <taxon>Ecdysozoa</taxon>
        <taxon>Nematoda</taxon>
        <taxon>Chromadorea</taxon>
        <taxon>Rhabditida</taxon>
        <taxon>Spirurina</taxon>
        <taxon>Spiruromorpha</taxon>
        <taxon>Spiruroidea</taxon>
        <taxon>Gongylonematidae</taxon>
        <taxon>Gongylonema</taxon>
    </lineage>
</organism>
<keyword evidence="1" id="KW-0812">Transmembrane</keyword>
<evidence type="ECO:0000313" key="4">
    <source>
        <dbReference type="WBParaSite" id="GPUH_0000354101-mRNA-1"/>
    </source>
</evidence>
<keyword evidence="1" id="KW-1133">Transmembrane helix</keyword>
<evidence type="ECO:0000256" key="1">
    <source>
        <dbReference type="SAM" id="Phobius"/>
    </source>
</evidence>
<dbReference type="Proteomes" id="UP000271098">
    <property type="component" value="Unassembled WGS sequence"/>
</dbReference>
<dbReference type="WBParaSite" id="GPUH_0000354101-mRNA-1">
    <property type="protein sequence ID" value="GPUH_0000354101-mRNA-1"/>
    <property type="gene ID" value="GPUH_0000354101"/>
</dbReference>
<evidence type="ECO:0000313" key="2">
    <source>
        <dbReference type="EMBL" id="VDK39941.1"/>
    </source>
</evidence>
<protein>
    <submittedName>
        <fullName evidence="4">Transmembrane protein</fullName>
    </submittedName>
</protein>
<dbReference type="AlphaFoldDB" id="A0A183D494"/>
<name>A0A183D494_9BILA</name>
<keyword evidence="1" id="KW-0472">Membrane</keyword>
<gene>
    <name evidence="2" type="ORF">GPUH_LOCUS3535</name>
</gene>
<feature type="transmembrane region" description="Helical" evidence="1">
    <location>
        <begin position="34"/>
        <end position="67"/>
    </location>
</feature>
<proteinExistence type="predicted"/>